<feature type="region of interest" description="Disordered" evidence="4">
    <location>
        <begin position="239"/>
        <end position="267"/>
    </location>
</feature>
<evidence type="ECO:0000313" key="7">
    <source>
        <dbReference type="Proteomes" id="UP000509367"/>
    </source>
</evidence>
<dbReference type="GO" id="GO:0003700">
    <property type="term" value="F:DNA-binding transcription factor activity"/>
    <property type="evidence" value="ECO:0007669"/>
    <property type="project" value="InterPro"/>
</dbReference>
<dbReference type="InterPro" id="IPR036388">
    <property type="entry name" value="WH-like_DNA-bd_sf"/>
</dbReference>
<reference evidence="6 7" key="1">
    <citation type="submission" date="2020-06" db="EMBL/GenBank/DDBJ databases">
        <title>Oricola thermophila sp. nov. isolated from a tidal sediments.</title>
        <authorList>
            <person name="Kwon K.K."/>
            <person name="Yang S.-H."/>
            <person name="Park M.-J."/>
        </authorList>
    </citation>
    <scope>NUCLEOTIDE SEQUENCE [LARGE SCALE GENOMIC DNA]</scope>
    <source>
        <strain evidence="6 7">MEBiC13590</strain>
    </source>
</reference>
<dbReference type="SUPFAM" id="SSF46785">
    <property type="entry name" value="Winged helix' DNA-binding domain"/>
    <property type="match status" value="1"/>
</dbReference>
<evidence type="ECO:0000256" key="1">
    <source>
        <dbReference type="ARBA" id="ARBA00023015"/>
    </source>
</evidence>
<evidence type="ECO:0000313" key="6">
    <source>
        <dbReference type="EMBL" id="QKV17528.1"/>
    </source>
</evidence>
<proteinExistence type="predicted"/>
<evidence type="ECO:0000256" key="4">
    <source>
        <dbReference type="SAM" id="MobiDB-lite"/>
    </source>
</evidence>
<keyword evidence="2" id="KW-0238">DNA-binding</keyword>
<evidence type="ECO:0000259" key="5">
    <source>
        <dbReference type="PROSITE" id="PS50949"/>
    </source>
</evidence>
<dbReference type="SMART" id="SM00345">
    <property type="entry name" value="HTH_GNTR"/>
    <property type="match status" value="1"/>
</dbReference>
<dbReference type="PROSITE" id="PS50949">
    <property type="entry name" value="HTH_GNTR"/>
    <property type="match status" value="1"/>
</dbReference>
<dbReference type="GO" id="GO:0045892">
    <property type="term" value="P:negative regulation of DNA-templated transcription"/>
    <property type="evidence" value="ECO:0007669"/>
    <property type="project" value="TreeGrafter"/>
</dbReference>
<dbReference type="SMART" id="SM00866">
    <property type="entry name" value="UTRA"/>
    <property type="match status" value="1"/>
</dbReference>
<dbReference type="InterPro" id="IPR000524">
    <property type="entry name" value="Tscrpt_reg_HTH_GntR"/>
</dbReference>
<sequence length="267" mass="29255">MRDKLLERKSGVALWRQIADMIRSDIASGAAGADGKLPSEMKLAERYRVNRHTVRSAIASLEQEGVLRSEQGRGTFVRRRKRLSYPITRRTRFSAGLGNQAGSTSTRMLESHEEPASETVADALGISAGDPAIRLETISDADGVPVSRATSWFDATRFADIRKTFEEHASITRALASCGVRDYMRRSTVVEARHASAEDIELLGLSAGAIVLVTRAINVDAEGKPVHYSETRFAADRVELKIDNDDQTAPTSARSDKGPLEPGRHRP</sequence>
<dbReference type="KEGG" id="orm:HTY61_03095"/>
<name>A0A6N1V9X5_9HYPH</name>
<dbReference type="AlphaFoldDB" id="A0A6N1V9X5"/>
<dbReference type="InterPro" id="IPR028978">
    <property type="entry name" value="Chorismate_lyase_/UTRA_dom_sf"/>
</dbReference>
<dbReference type="InterPro" id="IPR036390">
    <property type="entry name" value="WH_DNA-bd_sf"/>
</dbReference>
<dbReference type="Proteomes" id="UP000509367">
    <property type="component" value="Chromosome"/>
</dbReference>
<dbReference type="EMBL" id="CP054836">
    <property type="protein sequence ID" value="QKV17528.1"/>
    <property type="molecule type" value="Genomic_DNA"/>
</dbReference>
<dbReference type="PANTHER" id="PTHR44846">
    <property type="entry name" value="MANNOSYL-D-GLYCERATE TRANSPORT/METABOLISM SYSTEM REPRESSOR MNGR-RELATED"/>
    <property type="match status" value="1"/>
</dbReference>
<keyword evidence="1" id="KW-0805">Transcription regulation</keyword>
<dbReference type="PANTHER" id="PTHR44846:SF1">
    <property type="entry name" value="MANNOSYL-D-GLYCERATE TRANSPORT_METABOLISM SYSTEM REPRESSOR MNGR-RELATED"/>
    <property type="match status" value="1"/>
</dbReference>
<dbReference type="InterPro" id="IPR011663">
    <property type="entry name" value="UTRA"/>
</dbReference>
<dbReference type="NCBIfam" id="TIGR02325">
    <property type="entry name" value="C_P_lyase_phnF"/>
    <property type="match status" value="1"/>
</dbReference>
<feature type="domain" description="HTH gntR-type" evidence="5">
    <location>
        <begin position="12"/>
        <end position="80"/>
    </location>
</feature>
<dbReference type="InterPro" id="IPR050679">
    <property type="entry name" value="Bact_HTH_transcr_reg"/>
</dbReference>
<organism evidence="6 7">
    <name type="scientific">Oricola thermophila</name>
    <dbReference type="NCBI Taxonomy" id="2742145"/>
    <lineage>
        <taxon>Bacteria</taxon>
        <taxon>Pseudomonadati</taxon>
        <taxon>Pseudomonadota</taxon>
        <taxon>Alphaproteobacteria</taxon>
        <taxon>Hyphomicrobiales</taxon>
        <taxon>Ahrensiaceae</taxon>
        <taxon>Oricola</taxon>
    </lineage>
</organism>
<feature type="compositionally biased region" description="Basic and acidic residues" evidence="4">
    <location>
        <begin position="254"/>
        <end position="267"/>
    </location>
</feature>
<keyword evidence="3" id="KW-0804">Transcription</keyword>
<dbReference type="Pfam" id="PF00392">
    <property type="entry name" value="GntR"/>
    <property type="match status" value="1"/>
</dbReference>
<keyword evidence="7" id="KW-1185">Reference proteome</keyword>
<dbReference type="Gene3D" id="1.10.10.10">
    <property type="entry name" value="Winged helix-like DNA-binding domain superfamily/Winged helix DNA-binding domain"/>
    <property type="match status" value="1"/>
</dbReference>
<dbReference type="CDD" id="cd07377">
    <property type="entry name" value="WHTH_GntR"/>
    <property type="match status" value="1"/>
</dbReference>
<dbReference type="SUPFAM" id="SSF64288">
    <property type="entry name" value="Chorismate lyase-like"/>
    <property type="match status" value="1"/>
</dbReference>
<dbReference type="PRINTS" id="PR00035">
    <property type="entry name" value="HTHGNTR"/>
</dbReference>
<dbReference type="InterPro" id="IPR012702">
    <property type="entry name" value="CP_lyase_PhnF"/>
</dbReference>
<evidence type="ECO:0000256" key="2">
    <source>
        <dbReference type="ARBA" id="ARBA00023125"/>
    </source>
</evidence>
<dbReference type="GO" id="GO:0003677">
    <property type="term" value="F:DNA binding"/>
    <property type="evidence" value="ECO:0007669"/>
    <property type="project" value="UniProtKB-KW"/>
</dbReference>
<evidence type="ECO:0000256" key="3">
    <source>
        <dbReference type="ARBA" id="ARBA00023163"/>
    </source>
</evidence>
<dbReference type="Pfam" id="PF07702">
    <property type="entry name" value="UTRA"/>
    <property type="match status" value="1"/>
</dbReference>
<dbReference type="Gene3D" id="3.40.1410.10">
    <property type="entry name" value="Chorismate lyase-like"/>
    <property type="match status" value="1"/>
</dbReference>
<protein>
    <submittedName>
        <fullName evidence="6">Phosphonate metabolism transcriptional regulator PhnF</fullName>
    </submittedName>
</protein>
<accession>A0A6N1V9X5</accession>
<gene>
    <name evidence="6" type="primary">phnF</name>
    <name evidence="6" type="ORF">HTY61_03095</name>
</gene>